<name>A0AAN9ELT2_CROPI</name>
<sequence length="115" mass="13439">MKQRRNLETSFLDDESAKLTERLVVNFVEPKPQYTIHPCCAASRGYPPDFVKLPALNGHRDTTPKTSDESMMAVGESEMDGGKHWTKKQKHRSCDRRRRKFEMRFEEEEEAPKLI</sequence>
<evidence type="ECO:0000313" key="2">
    <source>
        <dbReference type="Proteomes" id="UP001372338"/>
    </source>
</evidence>
<evidence type="ECO:0000313" key="1">
    <source>
        <dbReference type="EMBL" id="KAK7259551.1"/>
    </source>
</evidence>
<dbReference type="EMBL" id="JAYWIO010000005">
    <property type="protein sequence ID" value="KAK7259551.1"/>
    <property type="molecule type" value="Genomic_DNA"/>
</dbReference>
<gene>
    <name evidence="1" type="ORF">RIF29_25160</name>
</gene>
<comment type="caution">
    <text evidence="1">The sequence shown here is derived from an EMBL/GenBank/DDBJ whole genome shotgun (WGS) entry which is preliminary data.</text>
</comment>
<reference evidence="1 2" key="1">
    <citation type="submission" date="2024-01" db="EMBL/GenBank/DDBJ databases">
        <title>The genomes of 5 underutilized Papilionoideae crops provide insights into root nodulation and disease resistanc.</title>
        <authorList>
            <person name="Yuan L."/>
        </authorList>
    </citation>
    <scope>NUCLEOTIDE SEQUENCE [LARGE SCALE GENOMIC DNA]</scope>
    <source>
        <strain evidence="1">ZHUSHIDOU_FW_LH</strain>
        <tissue evidence="1">Leaf</tissue>
    </source>
</reference>
<keyword evidence="2" id="KW-1185">Reference proteome</keyword>
<protein>
    <submittedName>
        <fullName evidence="1">Uncharacterized protein</fullName>
    </submittedName>
</protein>
<organism evidence="1 2">
    <name type="scientific">Crotalaria pallida</name>
    <name type="common">Smooth rattlebox</name>
    <name type="synonym">Crotalaria striata</name>
    <dbReference type="NCBI Taxonomy" id="3830"/>
    <lineage>
        <taxon>Eukaryota</taxon>
        <taxon>Viridiplantae</taxon>
        <taxon>Streptophyta</taxon>
        <taxon>Embryophyta</taxon>
        <taxon>Tracheophyta</taxon>
        <taxon>Spermatophyta</taxon>
        <taxon>Magnoliopsida</taxon>
        <taxon>eudicotyledons</taxon>
        <taxon>Gunneridae</taxon>
        <taxon>Pentapetalae</taxon>
        <taxon>rosids</taxon>
        <taxon>fabids</taxon>
        <taxon>Fabales</taxon>
        <taxon>Fabaceae</taxon>
        <taxon>Papilionoideae</taxon>
        <taxon>50 kb inversion clade</taxon>
        <taxon>genistoids sensu lato</taxon>
        <taxon>core genistoids</taxon>
        <taxon>Crotalarieae</taxon>
        <taxon>Crotalaria</taxon>
    </lineage>
</organism>
<dbReference type="Proteomes" id="UP001372338">
    <property type="component" value="Unassembled WGS sequence"/>
</dbReference>
<accession>A0AAN9ELT2</accession>
<proteinExistence type="predicted"/>
<dbReference type="AlphaFoldDB" id="A0AAN9ELT2"/>